<dbReference type="CDD" id="cd00488">
    <property type="entry name" value="PCD_DCoH"/>
    <property type="match status" value="1"/>
</dbReference>
<dbReference type="EMBL" id="JADDOJ010000080">
    <property type="protein sequence ID" value="MBE7942130.1"/>
    <property type="molecule type" value="Genomic_DNA"/>
</dbReference>
<dbReference type="InterPro" id="IPR036428">
    <property type="entry name" value="PCD_sf"/>
</dbReference>
<dbReference type="PANTHER" id="PTHR12599:SF0">
    <property type="entry name" value="PTERIN-4-ALPHA-CARBINOLAMINE DEHYDRATASE"/>
    <property type="match status" value="1"/>
</dbReference>
<dbReference type="Proteomes" id="UP000715965">
    <property type="component" value="Unassembled WGS sequence"/>
</dbReference>
<evidence type="ECO:0000313" key="5">
    <source>
        <dbReference type="EMBL" id="MBE7942130.1"/>
    </source>
</evidence>
<dbReference type="PANTHER" id="PTHR12599">
    <property type="entry name" value="PTERIN-4-ALPHA-CARBINOLAMINE DEHYDRATASE"/>
    <property type="match status" value="1"/>
</dbReference>
<evidence type="ECO:0000256" key="4">
    <source>
        <dbReference type="HAMAP-Rule" id="MF_00434"/>
    </source>
</evidence>
<accession>A0ABR9SIG2</accession>
<proteinExistence type="inferred from homology"/>
<sequence length="100" mass="10628">MSTREPLTDAQVDQALAALAGWARTGSGAQAAIEKTFRFADYAATIAFVNAVAAVAEALDHHPDLGVHWGRVVVRYNTHSASAVTALDIESARRVDALRP</sequence>
<comment type="similarity">
    <text evidence="2 4">Belongs to the pterin-4-alpha-carbinolamine dehydratase family.</text>
</comment>
<reference evidence="5 6" key="1">
    <citation type="submission" date="2020-10" db="EMBL/GenBank/DDBJ databases">
        <title>Draft genome of Ramlibacter aquaticus LMG 30558.</title>
        <authorList>
            <person name="Props R."/>
        </authorList>
    </citation>
    <scope>NUCLEOTIDE SEQUENCE [LARGE SCALE GENOMIC DNA]</scope>
    <source>
        <strain evidence="5 6">LMG 30558</strain>
    </source>
</reference>
<keyword evidence="6" id="KW-1185">Reference proteome</keyword>
<evidence type="ECO:0000256" key="1">
    <source>
        <dbReference type="ARBA" id="ARBA00001554"/>
    </source>
</evidence>
<comment type="catalytic activity">
    <reaction evidence="1 4">
        <text>(4aS,6R)-4a-hydroxy-L-erythro-5,6,7,8-tetrahydrobiopterin = (6R)-L-erythro-6,7-dihydrobiopterin + H2O</text>
        <dbReference type="Rhea" id="RHEA:11920"/>
        <dbReference type="ChEBI" id="CHEBI:15377"/>
        <dbReference type="ChEBI" id="CHEBI:15642"/>
        <dbReference type="ChEBI" id="CHEBI:43120"/>
        <dbReference type="EC" id="4.2.1.96"/>
    </reaction>
</comment>
<comment type="caution">
    <text evidence="5">The sequence shown here is derived from an EMBL/GenBank/DDBJ whole genome shotgun (WGS) entry which is preliminary data.</text>
</comment>
<dbReference type="InterPro" id="IPR001533">
    <property type="entry name" value="Pterin_deHydtase"/>
</dbReference>
<dbReference type="SUPFAM" id="SSF55248">
    <property type="entry name" value="PCD-like"/>
    <property type="match status" value="1"/>
</dbReference>
<name>A0ABR9SIG2_9BURK</name>
<dbReference type="EC" id="4.2.1.96" evidence="4"/>
<protein>
    <recommendedName>
        <fullName evidence="4">Putative pterin-4-alpha-carbinolamine dehydratase</fullName>
        <shortName evidence="4">PHS</shortName>
        <ecNumber evidence="4">4.2.1.96</ecNumber>
    </recommendedName>
    <alternativeName>
        <fullName evidence="4">4-alpha-hydroxy-tetrahydropterin dehydratase</fullName>
    </alternativeName>
    <alternativeName>
        <fullName evidence="4">Pterin carbinolamine dehydratase</fullName>
        <shortName evidence="4">PCD</shortName>
    </alternativeName>
</protein>
<evidence type="ECO:0000313" key="6">
    <source>
        <dbReference type="Proteomes" id="UP000715965"/>
    </source>
</evidence>
<dbReference type="Gene3D" id="3.30.1360.20">
    <property type="entry name" value="Transcriptional coactivator/pterin dehydratase"/>
    <property type="match status" value="1"/>
</dbReference>
<evidence type="ECO:0000256" key="2">
    <source>
        <dbReference type="ARBA" id="ARBA00006472"/>
    </source>
</evidence>
<dbReference type="Pfam" id="PF01329">
    <property type="entry name" value="Pterin_4a"/>
    <property type="match status" value="1"/>
</dbReference>
<dbReference type="NCBIfam" id="NF002017">
    <property type="entry name" value="PRK00823.1-2"/>
    <property type="match status" value="1"/>
</dbReference>
<evidence type="ECO:0000256" key="3">
    <source>
        <dbReference type="ARBA" id="ARBA00023239"/>
    </source>
</evidence>
<organism evidence="5 6">
    <name type="scientific">Ramlibacter aquaticus</name>
    <dbReference type="NCBI Taxonomy" id="2780094"/>
    <lineage>
        <taxon>Bacteria</taxon>
        <taxon>Pseudomonadati</taxon>
        <taxon>Pseudomonadota</taxon>
        <taxon>Betaproteobacteria</taxon>
        <taxon>Burkholderiales</taxon>
        <taxon>Comamonadaceae</taxon>
        <taxon>Ramlibacter</taxon>
    </lineage>
</organism>
<gene>
    <name evidence="5" type="ORF">IM725_16265</name>
</gene>
<dbReference type="GO" id="GO:0008124">
    <property type="term" value="F:4-alpha-hydroxytetrahydrobiopterin dehydratase activity"/>
    <property type="evidence" value="ECO:0007669"/>
    <property type="project" value="UniProtKB-EC"/>
</dbReference>
<dbReference type="HAMAP" id="MF_00434">
    <property type="entry name" value="Pterin_4_alpha"/>
    <property type="match status" value="1"/>
</dbReference>
<dbReference type="RefSeq" id="WP_193781686.1">
    <property type="nucleotide sequence ID" value="NZ_JADDOJ010000080.1"/>
</dbReference>
<keyword evidence="3 4" id="KW-0456">Lyase</keyword>